<reference evidence="11" key="1">
    <citation type="submission" date="2016-08" db="EMBL/GenBank/DDBJ databases">
        <title>Discovery of first anaerobic lithoheterotrophic haloarchae widely represented in hypersaline habitats.</title>
        <authorList>
            <person name="Sorokin D.Y."/>
            <person name="Kublanov I.V."/>
            <person name="Roman P."/>
            <person name="Sinninghe Damste J.S."/>
            <person name="Golyshin P.N."/>
            <person name="Rojo D."/>
            <person name="Ciordia S."/>
            <person name="Mena Md.C."/>
            <person name="Ferrer M."/>
            <person name="Smedile F."/>
            <person name="Messina E."/>
            <person name="La Cono V."/>
            <person name="Yakimov M.M."/>
        </authorList>
    </citation>
    <scope>NUCLEOTIDE SEQUENCE [LARGE SCALE GENOMIC DNA]</scope>
    <source>
        <strain evidence="11">HSR6</strain>
    </source>
</reference>
<dbReference type="FunFam" id="3.40.50.720:FF:000277">
    <property type="entry name" value="Succinate--CoA ligase [ADP-forming] subunit alpha"/>
    <property type="match status" value="1"/>
</dbReference>
<dbReference type="Pfam" id="PF02629">
    <property type="entry name" value="CoA_binding"/>
    <property type="match status" value="1"/>
</dbReference>
<dbReference type="InterPro" id="IPR005810">
    <property type="entry name" value="CoA_lig_alpha"/>
</dbReference>
<comment type="similarity">
    <text evidence="5 7">Belongs to the succinate/malate CoA ligase alpha subunit family.</text>
</comment>
<evidence type="ECO:0000259" key="9">
    <source>
        <dbReference type="SMART" id="SM00881"/>
    </source>
</evidence>
<feature type="binding site" evidence="5">
    <location>
        <begin position="17"/>
        <end position="20"/>
    </location>
    <ligand>
        <name>CoA</name>
        <dbReference type="ChEBI" id="CHEBI:57287"/>
    </ligand>
</feature>
<proteinExistence type="inferred from homology"/>
<evidence type="ECO:0000256" key="1">
    <source>
        <dbReference type="ARBA" id="ARBA00001619"/>
    </source>
</evidence>
<comment type="pathway">
    <text evidence="5 8">Carbohydrate metabolism; tricarboxylic acid cycle; succinate from succinyl-CoA (ligase route): step 1/1.</text>
</comment>
<name>A0A1J1AA04_9EURY</name>
<dbReference type="HAMAP" id="MF_01988">
    <property type="entry name" value="Succ_CoA_alpha"/>
    <property type="match status" value="1"/>
</dbReference>
<dbReference type="KEGG" id="hhsr:HSR6_0512"/>
<dbReference type="GO" id="GO:0000166">
    <property type="term" value="F:nucleotide binding"/>
    <property type="evidence" value="ECO:0007669"/>
    <property type="project" value="UniProtKB-KW"/>
</dbReference>
<evidence type="ECO:0000256" key="4">
    <source>
        <dbReference type="ARBA" id="ARBA00022741"/>
    </source>
</evidence>
<gene>
    <name evidence="5 10" type="primary">sucD</name>
    <name evidence="10" type="ORF">HSR6_0512</name>
</gene>
<dbReference type="InterPro" id="IPR017440">
    <property type="entry name" value="Cit_synth/succinyl-CoA_lig_AS"/>
</dbReference>
<dbReference type="Gene3D" id="3.40.50.261">
    <property type="entry name" value="Succinyl-CoA synthetase domains"/>
    <property type="match status" value="1"/>
</dbReference>
<keyword evidence="4 5" id="KW-0547">Nucleotide-binding</keyword>
<dbReference type="InterPro" id="IPR033847">
    <property type="entry name" value="Citrt_syn/SCS-alpha_CS"/>
</dbReference>
<evidence type="ECO:0000256" key="8">
    <source>
        <dbReference type="RuleBase" id="RU000699"/>
    </source>
</evidence>
<dbReference type="PROSITE" id="PS00399">
    <property type="entry name" value="SUCCINYL_COA_LIG_2"/>
    <property type="match status" value="1"/>
</dbReference>
<dbReference type="EMBL" id="CP016804">
    <property type="protein sequence ID" value="APE94974.1"/>
    <property type="molecule type" value="Genomic_DNA"/>
</dbReference>
<dbReference type="Gene3D" id="3.40.50.720">
    <property type="entry name" value="NAD(P)-binding Rossmann-like Domain"/>
    <property type="match status" value="1"/>
</dbReference>
<evidence type="ECO:0000256" key="7">
    <source>
        <dbReference type="RuleBase" id="RU000677"/>
    </source>
</evidence>
<evidence type="ECO:0000256" key="5">
    <source>
        <dbReference type="HAMAP-Rule" id="MF_01988"/>
    </source>
</evidence>
<feature type="binding site" evidence="5">
    <location>
        <position position="159"/>
    </location>
    <ligand>
        <name>substrate</name>
        <note>ligand shared with subunit beta</note>
    </ligand>
</feature>
<dbReference type="GO" id="GO:0009361">
    <property type="term" value="C:succinate-CoA ligase complex (ADP-forming)"/>
    <property type="evidence" value="ECO:0007669"/>
    <property type="project" value="TreeGrafter"/>
</dbReference>
<organism evidence="10 11">
    <name type="scientific">Halodesulfurarchaeum formicicum</name>
    <dbReference type="NCBI Taxonomy" id="1873524"/>
    <lineage>
        <taxon>Archaea</taxon>
        <taxon>Methanobacteriati</taxon>
        <taxon>Methanobacteriota</taxon>
        <taxon>Stenosarchaea group</taxon>
        <taxon>Halobacteria</taxon>
        <taxon>Halobacteriales</taxon>
        <taxon>Halobacteriaceae</taxon>
        <taxon>Halodesulfurarchaeum</taxon>
    </lineage>
</organism>
<dbReference type="GeneID" id="30417036"/>
<feature type="binding site" evidence="5">
    <location>
        <position position="43"/>
    </location>
    <ligand>
        <name>CoA</name>
        <dbReference type="ChEBI" id="CHEBI:57287"/>
    </ligand>
</feature>
<evidence type="ECO:0000313" key="10">
    <source>
        <dbReference type="EMBL" id="APE94974.1"/>
    </source>
</evidence>
<dbReference type="GO" id="GO:0006099">
    <property type="term" value="P:tricarboxylic acid cycle"/>
    <property type="evidence" value="ECO:0007669"/>
    <property type="project" value="UniProtKB-UniRule"/>
</dbReference>
<evidence type="ECO:0000313" key="11">
    <source>
        <dbReference type="Proteomes" id="UP000186165"/>
    </source>
</evidence>
<feature type="active site" description="Tele-phosphohistidine intermediate" evidence="5 6">
    <location>
        <position position="247"/>
    </location>
</feature>
<comment type="function">
    <text evidence="5 8">Succinyl-CoA synthetase functions in the citric acid cycle (TCA), coupling the hydrolysis of succinyl-CoA to the synthesis of either ATP or GTP and thus represents the only step of substrate-level phosphorylation in the TCA. The alpha subunit of the enzyme binds the substrates coenzyme A and phosphate, while succinate binding and nucleotide specificity is provided by the beta subunit.</text>
</comment>
<dbReference type="FunFam" id="3.40.50.261:FF:000006">
    <property type="entry name" value="Succinate--CoA ligase [ADP-forming] subunit alpha"/>
    <property type="match status" value="1"/>
</dbReference>
<dbReference type="RefSeq" id="WP_071932704.1">
    <property type="nucleotide sequence ID" value="NZ_CP016804.1"/>
</dbReference>
<dbReference type="PANTHER" id="PTHR11117">
    <property type="entry name" value="SUCCINYL-COA LIGASE SUBUNIT ALPHA"/>
    <property type="match status" value="1"/>
</dbReference>
<evidence type="ECO:0000256" key="3">
    <source>
        <dbReference type="ARBA" id="ARBA00022598"/>
    </source>
</evidence>
<dbReference type="NCBIfam" id="NF004230">
    <property type="entry name" value="PRK05678.1"/>
    <property type="match status" value="1"/>
</dbReference>
<dbReference type="InterPro" id="IPR005811">
    <property type="entry name" value="SUCC_ACL_C"/>
</dbReference>
<dbReference type="AlphaFoldDB" id="A0A1J1AA04"/>
<accession>A0A1J1AA04</accession>
<dbReference type="OrthoDB" id="55711at2157"/>
<evidence type="ECO:0000256" key="6">
    <source>
        <dbReference type="PIRSR" id="PIRSR001553-1"/>
    </source>
</evidence>
<keyword evidence="11" id="KW-1185">Reference proteome</keyword>
<keyword evidence="2 5" id="KW-0816">Tricarboxylic acid cycle</keyword>
<comment type="catalytic activity">
    <reaction evidence="5">
        <text>GTP + succinate + CoA = succinyl-CoA + GDP + phosphate</text>
        <dbReference type="Rhea" id="RHEA:22120"/>
        <dbReference type="ChEBI" id="CHEBI:30031"/>
        <dbReference type="ChEBI" id="CHEBI:37565"/>
        <dbReference type="ChEBI" id="CHEBI:43474"/>
        <dbReference type="ChEBI" id="CHEBI:57287"/>
        <dbReference type="ChEBI" id="CHEBI:57292"/>
        <dbReference type="ChEBI" id="CHEBI:58189"/>
    </reaction>
</comment>
<comment type="catalytic activity">
    <reaction evidence="5 8">
        <text>succinate + ATP + CoA = succinyl-CoA + ADP + phosphate</text>
        <dbReference type="Rhea" id="RHEA:17661"/>
        <dbReference type="ChEBI" id="CHEBI:30031"/>
        <dbReference type="ChEBI" id="CHEBI:30616"/>
        <dbReference type="ChEBI" id="CHEBI:43474"/>
        <dbReference type="ChEBI" id="CHEBI:57287"/>
        <dbReference type="ChEBI" id="CHEBI:57292"/>
        <dbReference type="ChEBI" id="CHEBI:456216"/>
        <dbReference type="EC" id="6.2.1.5"/>
    </reaction>
</comment>
<keyword evidence="3 5" id="KW-0436">Ligase</keyword>
<sequence>MSILVDADTRVVVQGLTGSQGQFHAEAMLEYGTNVVAGAVPGKGGQTVAGVPVYDRVETAVVETDADASVVFVPPAFAGDALFEALAADLDLVVAITEGVPVQDMARVYRRSQEVDTTLLGPNCPGVISPGAAKLGILPGSVFEPGSVGVVSRSGTLTYQIVENLTSAGLGQSTAVGIGGDPIVGMDFQDALGAFERDPKTEAVVMIGEIGGEDEEAAAAFIEREMDTPVVGFIAGRTAPEGTRMGHAGAIASGSGTGTAQHKIEALEAAGVPVGATPTEVAELVASHSPE</sequence>
<dbReference type="GO" id="GO:0004775">
    <property type="term" value="F:succinate-CoA ligase (ADP-forming) activity"/>
    <property type="evidence" value="ECO:0007669"/>
    <property type="project" value="UniProtKB-UniRule"/>
</dbReference>
<dbReference type="Proteomes" id="UP000186165">
    <property type="component" value="Chromosome"/>
</dbReference>
<dbReference type="Pfam" id="PF00549">
    <property type="entry name" value="Ligase_CoA"/>
    <property type="match status" value="1"/>
</dbReference>
<dbReference type="PROSITE" id="PS01216">
    <property type="entry name" value="SUCCINYL_COA_LIG_1"/>
    <property type="match status" value="1"/>
</dbReference>
<dbReference type="UniPathway" id="UPA00223">
    <property type="reaction ID" value="UER00999"/>
</dbReference>
<protein>
    <recommendedName>
        <fullName evidence="5">Succinate--CoA ligase [ADP-forming] subunit alpha</fullName>
        <ecNumber evidence="5">6.2.1.5</ecNumber>
    </recommendedName>
    <alternativeName>
        <fullName evidence="5">Succinyl-CoA synthetase subunit alpha</fullName>
        <shortName evidence="5">SCS-alpha</shortName>
    </alternativeName>
</protein>
<dbReference type="PIRSF" id="PIRSF001553">
    <property type="entry name" value="SucCS_alpha"/>
    <property type="match status" value="1"/>
</dbReference>
<dbReference type="InterPro" id="IPR036291">
    <property type="entry name" value="NAD(P)-bd_dom_sf"/>
</dbReference>
<comment type="catalytic activity">
    <reaction evidence="1">
        <text>acetate + ATP + CoA = acetyl-CoA + ADP + phosphate</text>
        <dbReference type="Rhea" id="RHEA:15081"/>
        <dbReference type="ChEBI" id="CHEBI:30089"/>
        <dbReference type="ChEBI" id="CHEBI:30616"/>
        <dbReference type="ChEBI" id="CHEBI:43474"/>
        <dbReference type="ChEBI" id="CHEBI:57287"/>
        <dbReference type="ChEBI" id="CHEBI:57288"/>
        <dbReference type="ChEBI" id="CHEBI:456216"/>
        <dbReference type="EC" id="6.2.1.13"/>
    </reaction>
</comment>
<dbReference type="GO" id="GO:0004776">
    <property type="term" value="F:succinate-CoA ligase (GDP-forming) activity"/>
    <property type="evidence" value="ECO:0007669"/>
    <property type="project" value="TreeGrafter"/>
</dbReference>
<feature type="binding site" evidence="5">
    <location>
        <begin position="96"/>
        <end position="98"/>
    </location>
    <ligand>
        <name>CoA</name>
        <dbReference type="ChEBI" id="CHEBI:57287"/>
    </ligand>
</feature>
<evidence type="ECO:0000256" key="2">
    <source>
        <dbReference type="ARBA" id="ARBA00022532"/>
    </source>
</evidence>
<dbReference type="NCBIfam" id="TIGR01019">
    <property type="entry name" value="sucCoAalpha"/>
    <property type="match status" value="1"/>
</dbReference>
<dbReference type="InterPro" id="IPR003781">
    <property type="entry name" value="CoA-bd"/>
</dbReference>
<dbReference type="GO" id="GO:0043758">
    <property type="term" value="F:acetate-CoA ligase (ADP-forming) activity"/>
    <property type="evidence" value="ECO:0007669"/>
    <property type="project" value="UniProtKB-EC"/>
</dbReference>
<dbReference type="SUPFAM" id="SSF51735">
    <property type="entry name" value="NAD(P)-binding Rossmann-fold domains"/>
    <property type="match status" value="1"/>
</dbReference>
<dbReference type="EC" id="6.2.1.5" evidence="5"/>
<dbReference type="SUPFAM" id="SSF52210">
    <property type="entry name" value="Succinyl-CoA synthetase domains"/>
    <property type="match status" value="1"/>
</dbReference>
<comment type="subunit">
    <text evidence="5 8">Heterotetramer of two alpha and two beta subunits.</text>
</comment>
<feature type="domain" description="CoA-binding" evidence="9">
    <location>
        <begin position="4"/>
        <end position="100"/>
    </location>
</feature>
<dbReference type="PRINTS" id="PR01798">
    <property type="entry name" value="SCOASYNTHASE"/>
</dbReference>
<dbReference type="InterPro" id="IPR016102">
    <property type="entry name" value="Succinyl-CoA_synth-like"/>
</dbReference>
<dbReference type="SMART" id="SM00881">
    <property type="entry name" value="CoA_binding"/>
    <property type="match status" value="1"/>
</dbReference>
<dbReference type="PANTHER" id="PTHR11117:SF2">
    <property type="entry name" value="SUCCINATE--COA LIGASE [ADP_GDP-FORMING] SUBUNIT ALPHA, MITOCHONDRIAL"/>
    <property type="match status" value="1"/>
</dbReference>